<evidence type="ECO:0000313" key="3">
    <source>
        <dbReference type="EMBL" id="AVY95413.1"/>
    </source>
</evidence>
<dbReference type="STRING" id="1122240.GCA_000620105_02699"/>
<dbReference type="AlphaFoldDB" id="A0A2S0PDK9"/>
<feature type="compositionally biased region" description="Low complexity" evidence="1">
    <location>
        <begin position="47"/>
        <end position="61"/>
    </location>
</feature>
<name>A0A2S0PDK9_9NEIS</name>
<sequence>MIVLAVVAVAGAWFLSQPAPGQLPAAAAPAEPGTVELAPDMKLTDKPAVSVDPAAPAMPAVTPEPAPVAPVPAPQDMQPDEPVRAAPKVMVPDAPASMAAPEADVPDRPKPRAEKKPEARPKATNQHDEILRQKEALKQQLGM</sequence>
<feature type="compositionally biased region" description="Basic and acidic residues" evidence="1">
    <location>
        <begin position="105"/>
        <end position="137"/>
    </location>
</feature>
<feature type="chain" id="PRO_5015771392" evidence="2">
    <location>
        <begin position="22"/>
        <end position="143"/>
    </location>
</feature>
<feature type="signal peptide" evidence="2">
    <location>
        <begin position="1"/>
        <end position="21"/>
    </location>
</feature>
<reference evidence="3 4" key="1">
    <citation type="submission" date="2018-04" db="EMBL/GenBank/DDBJ databases">
        <title>Denitrifier Microvirgula.</title>
        <authorList>
            <person name="Anderson E."/>
            <person name="Jang J."/>
            <person name="Ishii S."/>
        </authorList>
    </citation>
    <scope>NUCLEOTIDE SEQUENCE [LARGE SCALE GENOMIC DNA]</scope>
    <source>
        <strain evidence="3 4">BE2.4</strain>
    </source>
</reference>
<accession>A0A2S0PDK9</accession>
<evidence type="ECO:0000256" key="1">
    <source>
        <dbReference type="SAM" id="MobiDB-lite"/>
    </source>
</evidence>
<dbReference type="Proteomes" id="UP000244173">
    <property type="component" value="Chromosome"/>
</dbReference>
<protein>
    <submittedName>
        <fullName evidence="3">Uncharacterized protein</fullName>
    </submittedName>
</protein>
<proteinExistence type="predicted"/>
<keyword evidence="4" id="KW-1185">Reference proteome</keyword>
<keyword evidence="2" id="KW-0732">Signal</keyword>
<organism evidence="3 4">
    <name type="scientific">Microvirgula aerodenitrificans</name>
    <dbReference type="NCBI Taxonomy" id="57480"/>
    <lineage>
        <taxon>Bacteria</taxon>
        <taxon>Pseudomonadati</taxon>
        <taxon>Pseudomonadota</taxon>
        <taxon>Betaproteobacteria</taxon>
        <taxon>Neisseriales</taxon>
        <taxon>Aquaspirillaceae</taxon>
        <taxon>Microvirgula</taxon>
    </lineage>
</organism>
<evidence type="ECO:0000256" key="2">
    <source>
        <dbReference type="SAM" id="SignalP"/>
    </source>
</evidence>
<feature type="region of interest" description="Disordered" evidence="1">
    <location>
        <begin position="46"/>
        <end position="143"/>
    </location>
</feature>
<evidence type="ECO:0000313" key="4">
    <source>
        <dbReference type="Proteomes" id="UP000244173"/>
    </source>
</evidence>
<feature type="compositionally biased region" description="Pro residues" evidence="1">
    <location>
        <begin position="62"/>
        <end position="73"/>
    </location>
</feature>
<dbReference type="EMBL" id="CP028519">
    <property type="protein sequence ID" value="AVY95413.1"/>
    <property type="molecule type" value="Genomic_DNA"/>
</dbReference>
<gene>
    <name evidence="3" type="ORF">DAI18_16200</name>
</gene>
<dbReference type="KEGG" id="maer:DAI18_16200"/>